<protein>
    <recommendedName>
        <fullName evidence="2">Lipoprotein</fullName>
    </recommendedName>
</protein>
<proteinExistence type="predicted"/>
<name>A0AAU8KX58_9CAUD</name>
<accession>A0AAU8KX58</accession>
<evidence type="ECO:0000313" key="1">
    <source>
        <dbReference type="EMBL" id="XCN28190.1"/>
    </source>
</evidence>
<evidence type="ECO:0008006" key="2">
    <source>
        <dbReference type="Google" id="ProtNLM"/>
    </source>
</evidence>
<reference evidence="1" key="1">
    <citation type="submission" date="2024-06" db="EMBL/GenBank/DDBJ databases">
        <authorList>
            <person name="Gannavaram S."/>
            <person name="Nemani S."/>
            <person name="Datta M."/>
            <person name="Picchiottino A."/>
            <person name="Mereddy A."/>
            <person name="Gannavaram N."/>
            <person name="Honeycutt C."/>
            <person name="Tran D."/>
            <person name="Choi K."/>
            <person name="Srinivasan K."/>
            <person name="Johnson A."/>
        </authorList>
    </citation>
    <scope>NUCLEOTIDE SEQUENCE</scope>
</reference>
<sequence length="119" mass="13551">MQEEYDKNGVILLTAPCNGSNTHDWFSTFSEREVESVSLHRIWMSGHAGYGFETDEHPFVPSFDSKEKGIYITSFVFKKPGEPDIRMVVKYDHNTGTATTKGEGFDNVMIRIKMKPKAK</sequence>
<organism evidence="1">
    <name type="scientific">Pantoea phage Survivor</name>
    <dbReference type="NCBI Taxonomy" id="3232176"/>
    <lineage>
        <taxon>Viruses</taxon>
        <taxon>Duplodnaviria</taxon>
        <taxon>Heunggongvirae</taxon>
        <taxon>Uroviricota</taxon>
        <taxon>Caudoviricetes</taxon>
    </lineage>
</organism>
<dbReference type="EMBL" id="PP885733">
    <property type="protein sequence ID" value="XCN28190.1"/>
    <property type="molecule type" value="Genomic_DNA"/>
</dbReference>